<organism evidence="5 6">
    <name type="scientific">Cryobacterium psychrotolerans</name>
    <dbReference type="NCBI Taxonomy" id="386301"/>
    <lineage>
        <taxon>Bacteria</taxon>
        <taxon>Bacillati</taxon>
        <taxon>Actinomycetota</taxon>
        <taxon>Actinomycetes</taxon>
        <taxon>Micrococcales</taxon>
        <taxon>Microbacteriaceae</taxon>
        <taxon>Cryobacterium</taxon>
    </lineage>
</organism>
<reference evidence="5 6" key="1">
    <citation type="submission" date="2016-10" db="EMBL/GenBank/DDBJ databases">
        <authorList>
            <person name="de Groot N.N."/>
        </authorList>
    </citation>
    <scope>NUCLEOTIDE SEQUENCE [LARGE SCALE GENOMIC DNA]</scope>
    <source>
        <strain evidence="5 6">CGMCC 1.5382</strain>
    </source>
</reference>
<dbReference type="Proteomes" id="UP000198701">
    <property type="component" value="Unassembled WGS sequence"/>
</dbReference>
<dbReference type="RefSeq" id="WP_092322824.1">
    <property type="nucleotide sequence ID" value="NZ_FNFU01000006.1"/>
</dbReference>
<dbReference type="Pfam" id="PF13692">
    <property type="entry name" value="Glyco_trans_1_4"/>
    <property type="match status" value="1"/>
</dbReference>
<dbReference type="PANTHER" id="PTHR45947:SF3">
    <property type="entry name" value="SULFOQUINOVOSYL TRANSFERASE SQD2"/>
    <property type="match status" value="1"/>
</dbReference>
<protein>
    <recommendedName>
        <fullName evidence="1">D-inositol 3-phosphate glycosyltransferase</fullName>
    </recommendedName>
</protein>
<dbReference type="Pfam" id="PF13439">
    <property type="entry name" value="Glyco_transf_4"/>
    <property type="match status" value="1"/>
</dbReference>
<evidence type="ECO:0000256" key="2">
    <source>
        <dbReference type="ARBA" id="ARBA00022676"/>
    </source>
</evidence>
<dbReference type="EMBL" id="FNFU01000006">
    <property type="protein sequence ID" value="SDK43083.1"/>
    <property type="molecule type" value="Genomic_DNA"/>
</dbReference>
<evidence type="ECO:0000313" key="5">
    <source>
        <dbReference type="EMBL" id="SDK43083.1"/>
    </source>
</evidence>
<keyword evidence="6" id="KW-1185">Reference proteome</keyword>
<gene>
    <name evidence="5" type="ORF">SAMN05216282_10633</name>
</gene>
<keyword evidence="3 5" id="KW-0808">Transferase</keyword>
<dbReference type="SUPFAM" id="SSF53756">
    <property type="entry name" value="UDP-Glycosyltransferase/glycogen phosphorylase"/>
    <property type="match status" value="1"/>
</dbReference>
<dbReference type="InterPro" id="IPR050194">
    <property type="entry name" value="Glycosyltransferase_grp1"/>
</dbReference>
<dbReference type="AlphaFoldDB" id="A0A1G9BUL4"/>
<dbReference type="OrthoDB" id="506201at2"/>
<name>A0A1G9BUL4_9MICO</name>
<dbReference type="PANTHER" id="PTHR45947">
    <property type="entry name" value="SULFOQUINOVOSYL TRANSFERASE SQD2"/>
    <property type="match status" value="1"/>
</dbReference>
<dbReference type="Gene3D" id="3.40.50.2000">
    <property type="entry name" value="Glycogen Phosphorylase B"/>
    <property type="match status" value="2"/>
</dbReference>
<evidence type="ECO:0000256" key="1">
    <source>
        <dbReference type="ARBA" id="ARBA00021292"/>
    </source>
</evidence>
<proteinExistence type="predicted"/>
<accession>A0A1G9BUL4</accession>
<dbReference type="InterPro" id="IPR028098">
    <property type="entry name" value="Glyco_trans_4-like_N"/>
</dbReference>
<feature type="domain" description="Glycosyltransferase subfamily 4-like N-terminal" evidence="4">
    <location>
        <begin position="42"/>
        <end position="161"/>
    </location>
</feature>
<evidence type="ECO:0000259" key="4">
    <source>
        <dbReference type="Pfam" id="PF13439"/>
    </source>
</evidence>
<dbReference type="GO" id="GO:1901137">
    <property type="term" value="P:carbohydrate derivative biosynthetic process"/>
    <property type="evidence" value="ECO:0007669"/>
    <property type="project" value="UniProtKB-ARBA"/>
</dbReference>
<evidence type="ECO:0000313" key="6">
    <source>
        <dbReference type="Proteomes" id="UP000198701"/>
    </source>
</evidence>
<keyword evidence="2" id="KW-0328">Glycosyltransferase</keyword>
<sequence length="362" mass="38743">MTRPRIVQHSFGSPGSGGPIGALNRILNSDLTNTFEFRHVAQPRPAGGINLGLVREMSRQMREFRPDLAHVRGLGNEGFHGVLAARMAGVPRILVSVHGSVGDLVYGAGGLRQQIVFRGLEPLTLRMASHVSTVCEDALRKPILRPVAQKIIGVVPNGVDPVTASASDRAASRRSLAIGDDDIVLIIVARLVRDKGHLDLLQALMTIESGPLDADAKVHLVVVGDGPDSAEISRQARLLTRFHVHLLGRRHDVAALLAAADIAVMPSWHENMSNALLEAMAAGLPVVVTSVGGNTEVLAQGGGLLVPPSDERALAEAIRRLLVDVALREALGVEARTVFESRYTTGHMTTRLSEIYNLILES</sequence>
<dbReference type="GO" id="GO:0016757">
    <property type="term" value="F:glycosyltransferase activity"/>
    <property type="evidence" value="ECO:0007669"/>
    <property type="project" value="UniProtKB-KW"/>
</dbReference>
<evidence type="ECO:0000256" key="3">
    <source>
        <dbReference type="ARBA" id="ARBA00022679"/>
    </source>
</evidence>
<dbReference type="STRING" id="386301.SAMN05216282_10633"/>